<evidence type="ECO:0000256" key="3">
    <source>
        <dbReference type="ARBA" id="ARBA00022840"/>
    </source>
</evidence>
<dbReference type="GO" id="GO:0004637">
    <property type="term" value="F:phosphoribosylamine-glycine ligase activity"/>
    <property type="evidence" value="ECO:0007669"/>
    <property type="project" value="InterPro"/>
</dbReference>
<evidence type="ECO:0000256" key="1">
    <source>
        <dbReference type="ARBA" id="ARBA00022598"/>
    </source>
</evidence>
<dbReference type="PANTHER" id="PTHR43472:SF1">
    <property type="entry name" value="PHOSPHORIBOSYLAMINE--GLYCINE LIGASE, CHLOROPLASTIC"/>
    <property type="match status" value="1"/>
</dbReference>
<gene>
    <name evidence="4" type="ORF">CTOB1V02_LOCUS14956</name>
</gene>
<organism evidence="4">
    <name type="scientific">Cyprideis torosa</name>
    <dbReference type="NCBI Taxonomy" id="163714"/>
    <lineage>
        <taxon>Eukaryota</taxon>
        <taxon>Metazoa</taxon>
        <taxon>Ecdysozoa</taxon>
        <taxon>Arthropoda</taxon>
        <taxon>Crustacea</taxon>
        <taxon>Oligostraca</taxon>
        <taxon>Ostracoda</taxon>
        <taxon>Podocopa</taxon>
        <taxon>Podocopida</taxon>
        <taxon>Cytherocopina</taxon>
        <taxon>Cytheroidea</taxon>
        <taxon>Cytherideidae</taxon>
        <taxon>Cyprideis</taxon>
    </lineage>
</organism>
<dbReference type="GO" id="GO:0009113">
    <property type="term" value="P:purine nucleobase biosynthetic process"/>
    <property type="evidence" value="ECO:0007669"/>
    <property type="project" value="InterPro"/>
</dbReference>
<keyword evidence="2" id="KW-0547">Nucleotide-binding</keyword>
<proteinExistence type="predicted"/>
<keyword evidence="1" id="KW-0436">Ligase</keyword>
<keyword evidence="3" id="KW-0067">ATP-binding</keyword>
<sequence>MNPPYVLKADGLAAGKGVLIINELNEAKRELKNMLVDAKFDGESFVVLPEAKDYKRIGERDTGLNTGGMGAISPVPFVDDEIMVK</sequence>
<evidence type="ECO:0000313" key="4">
    <source>
        <dbReference type="EMBL" id="CAD7237141.1"/>
    </source>
</evidence>
<dbReference type="SMART" id="SM01209">
    <property type="entry name" value="GARS_A"/>
    <property type="match status" value="1"/>
</dbReference>
<dbReference type="InterPro" id="IPR000115">
    <property type="entry name" value="PRibGlycinamide_synth"/>
</dbReference>
<dbReference type="InterPro" id="IPR020561">
    <property type="entry name" value="PRibGlycinamid_synth_ATP-grasp"/>
</dbReference>
<reference evidence="4" key="1">
    <citation type="submission" date="2020-11" db="EMBL/GenBank/DDBJ databases">
        <authorList>
            <person name="Tran Van P."/>
        </authorList>
    </citation>
    <scope>NUCLEOTIDE SEQUENCE</scope>
</reference>
<dbReference type="Pfam" id="PF01071">
    <property type="entry name" value="GARS_A"/>
    <property type="match status" value="1"/>
</dbReference>
<dbReference type="Gene3D" id="3.30.470.20">
    <property type="entry name" value="ATP-grasp fold, B domain"/>
    <property type="match status" value="1"/>
</dbReference>
<evidence type="ECO:0000256" key="2">
    <source>
        <dbReference type="ARBA" id="ARBA00022741"/>
    </source>
</evidence>
<name>A0A7R8WSR5_9CRUS</name>
<accession>A0A7R8WSR5</accession>
<dbReference type="EMBL" id="OB685143">
    <property type="protein sequence ID" value="CAD7237141.1"/>
    <property type="molecule type" value="Genomic_DNA"/>
</dbReference>
<feature type="non-terminal residue" evidence="4">
    <location>
        <position position="85"/>
    </location>
</feature>
<dbReference type="OrthoDB" id="2018833at2759"/>
<dbReference type="SUPFAM" id="SSF56059">
    <property type="entry name" value="Glutathione synthetase ATP-binding domain-like"/>
    <property type="match status" value="1"/>
</dbReference>
<protein>
    <submittedName>
        <fullName evidence="4">Uncharacterized protein</fullName>
    </submittedName>
</protein>
<dbReference type="GO" id="GO:0005524">
    <property type="term" value="F:ATP binding"/>
    <property type="evidence" value="ECO:0007669"/>
    <property type="project" value="UniProtKB-KW"/>
</dbReference>
<dbReference type="AlphaFoldDB" id="A0A7R8WSR5"/>
<dbReference type="PANTHER" id="PTHR43472">
    <property type="entry name" value="PHOSPHORIBOSYLAMINE--GLYCINE LIGASE"/>
    <property type="match status" value="1"/>
</dbReference>